<dbReference type="InterPro" id="IPR015424">
    <property type="entry name" value="PyrdxlP-dep_Trfase"/>
</dbReference>
<feature type="domain" description="Aminotransferase class I/classII large" evidence="7">
    <location>
        <begin position="28"/>
        <end position="377"/>
    </location>
</feature>
<dbReference type="InterPro" id="IPR050596">
    <property type="entry name" value="AspAT/PAT-like"/>
</dbReference>
<dbReference type="InterPro" id="IPR015422">
    <property type="entry name" value="PyrdxlP-dep_Trfase_small"/>
</dbReference>
<evidence type="ECO:0000256" key="6">
    <source>
        <dbReference type="RuleBase" id="RU000481"/>
    </source>
</evidence>
<evidence type="ECO:0000256" key="4">
    <source>
        <dbReference type="ARBA" id="ARBA00022679"/>
    </source>
</evidence>
<gene>
    <name evidence="8" type="ORF">SAMN05216207_101792</name>
</gene>
<keyword evidence="4 6" id="KW-0808">Transferase</keyword>
<dbReference type="GO" id="GO:0008483">
    <property type="term" value="F:transaminase activity"/>
    <property type="evidence" value="ECO:0007669"/>
    <property type="project" value="UniProtKB-KW"/>
</dbReference>
<dbReference type="STRING" id="260086.SAMN05216207_101792"/>
<evidence type="ECO:0000256" key="3">
    <source>
        <dbReference type="ARBA" id="ARBA00022576"/>
    </source>
</evidence>
<sequence length="384" mass="41369">MRPLNATISAIPPSGIRRFFDIAAEMDDVISLGVGEPDFVTPWRIREAGIYALEHGYTTYTGNAGLPRLRELICADLASRYDAHYDPGTECLITTGVSEGLDLAFRVLLNPGDEVIVPEPCYVAYQPCVAFAGGTPVGVPTRAEDGFVIDVDAVEAAVTPRTAAVLIGSPANPTGAVQPPEVLRALVELAERHDLYLLSDEIYDRLTYEGTHTCLGAVPGARERTVVLGGFSKAQAMTGWRVGWLAAPAPIAELCLRVHQYTMLCAPHVSQVAAVEALSNAEGDVAEMVADYDRRRRVFVKGLREIGLECPEPAGAFYAFPSIRTSGLDAETFAERLLREEAVAVVPGSVFGPSGEGHVRCSYATALPQLEQAVERIGNFLRRL</sequence>
<organism evidence="8 9">
    <name type="scientific">Pseudonocardia ammonioxydans</name>
    <dbReference type="NCBI Taxonomy" id="260086"/>
    <lineage>
        <taxon>Bacteria</taxon>
        <taxon>Bacillati</taxon>
        <taxon>Actinomycetota</taxon>
        <taxon>Actinomycetes</taxon>
        <taxon>Pseudonocardiales</taxon>
        <taxon>Pseudonocardiaceae</taxon>
        <taxon>Pseudonocardia</taxon>
    </lineage>
</organism>
<dbReference type="Gene3D" id="3.40.640.10">
    <property type="entry name" value="Type I PLP-dependent aspartate aminotransferase-like (Major domain)"/>
    <property type="match status" value="1"/>
</dbReference>
<dbReference type="Proteomes" id="UP000199614">
    <property type="component" value="Unassembled WGS sequence"/>
</dbReference>
<dbReference type="FunFam" id="3.40.640.10:FF:000033">
    <property type="entry name" value="Aspartate aminotransferase"/>
    <property type="match status" value="1"/>
</dbReference>
<keyword evidence="5" id="KW-0663">Pyridoxal phosphate</keyword>
<keyword evidence="3 6" id="KW-0032">Aminotransferase</keyword>
<comment type="similarity">
    <text evidence="2 6">Belongs to the class-I pyridoxal-phosphate-dependent aminotransferase family.</text>
</comment>
<proteinExistence type="inferred from homology"/>
<name>A0A1I5ACK6_PSUAM</name>
<evidence type="ECO:0000256" key="2">
    <source>
        <dbReference type="ARBA" id="ARBA00007441"/>
    </source>
</evidence>
<evidence type="ECO:0000313" key="9">
    <source>
        <dbReference type="Proteomes" id="UP000199614"/>
    </source>
</evidence>
<dbReference type="OrthoDB" id="9763453at2"/>
<dbReference type="GO" id="GO:0030170">
    <property type="term" value="F:pyridoxal phosphate binding"/>
    <property type="evidence" value="ECO:0007669"/>
    <property type="project" value="InterPro"/>
</dbReference>
<dbReference type="CDD" id="cd00609">
    <property type="entry name" value="AAT_like"/>
    <property type="match status" value="1"/>
</dbReference>
<dbReference type="SUPFAM" id="SSF53383">
    <property type="entry name" value="PLP-dependent transferases"/>
    <property type="match status" value="1"/>
</dbReference>
<dbReference type="EMBL" id="FOUY01000017">
    <property type="protein sequence ID" value="SFN60143.1"/>
    <property type="molecule type" value="Genomic_DNA"/>
</dbReference>
<dbReference type="EC" id="2.6.1.-" evidence="6"/>
<evidence type="ECO:0000256" key="1">
    <source>
        <dbReference type="ARBA" id="ARBA00001933"/>
    </source>
</evidence>
<evidence type="ECO:0000259" key="7">
    <source>
        <dbReference type="Pfam" id="PF00155"/>
    </source>
</evidence>
<dbReference type="InterPro" id="IPR004839">
    <property type="entry name" value="Aminotransferase_I/II_large"/>
</dbReference>
<dbReference type="Gene3D" id="3.90.1150.10">
    <property type="entry name" value="Aspartate Aminotransferase, domain 1"/>
    <property type="match status" value="1"/>
</dbReference>
<dbReference type="PANTHER" id="PTHR46383">
    <property type="entry name" value="ASPARTATE AMINOTRANSFERASE"/>
    <property type="match status" value="1"/>
</dbReference>
<dbReference type="PROSITE" id="PS00105">
    <property type="entry name" value="AA_TRANSFER_CLASS_1"/>
    <property type="match status" value="1"/>
</dbReference>
<dbReference type="PANTHER" id="PTHR46383:SF3">
    <property type="entry name" value="ASPARTATE AMINOTRANSFERASE-RELATED"/>
    <property type="match status" value="1"/>
</dbReference>
<dbReference type="GO" id="GO:0006520">
    <property type="term" value="P:amino acid metabolic process"/>
    <property type="evidence" value="ECO:0007669"/>
    <property type="project" value="InterPro"/>
</dbReference>
<accession>A0A1I5ACK6</accession>
<dbReference type="InterPro" id="IPR004838">
    <property type="entry name" value="NHTrfase_class1_PyrdxlP-BS"/>
</dbReference>
<dbReference type="RefSeq" id="WP_093344620.1">
    <property type="nucleotide sequence ID" value="NZ_FOUY01000017.1"/>
</dbReference>
<dbReference type="Pfam" id="PF00155">
    <property type="entry name" value="Aminotran_1_2"/>
    <property type="match status" value="1"/>
</dbReference>
<keyword evidence="9" id="KW-1185">Reference proteome</keyword>
<protein>
    <recommendedName>
        <fullName evidence="6">Aminotransferase</fullName>
        <ecNumber evidence="6">2.6.1.-</ecNumber>
    </recommendedName>
</protein>
<comment type="cofactor">
    <cofactor evidence="1 6">
        <name>pyridoxal 5'-phosphate</name>
        <dbReference type="ChEBI" id="CHEBI:597326"/>
    </cofactor>
</comment>
<dbReference type="AlphaFoldDB" id="A0A1I5ACK6"/>
<evidence type="ECO:0000256" key="5">
    <source>
        <dbReference type="ARBA" id="ARBA00022898"/>
    </source>
</evidence>
<evidence type="ECO:0000313" key="8">
    <source>
        <dbReference type="EMBL" id="SFN60143.1"/>
    </source>
</evidence>
<dbReference type="InterPro" id="IPR015421">
    <property type="entry name" value="PyrdxlP-dep_Trfase_major"/>
</dbReference>
<reference evidence="8 9" key="1">
    <citation type="submission" date="2016-10" db="EMBL/GenBank/DDBJ databases">
        <authorList>
            <person name="de Groot N.N."/>
        </authorList>
    </citation>
    <scope>NUCLEOTIDE SEQUENCE [LARGE SCALE GENOMIC DNA]</scope>
    <source>
        <strain evidence="8 9">CGMCC 4.1877</strain>
    </source>
</reference>